<dbReference type="EMBL" id="VSFC01000023">
    <property type="protein sequence ID" value="TYA57328.1"/>
    <property type="molecule type" value="Genomic_DNA"/>
</dbReference>
<evidence type="ECO:0000313" key="2">
    <source>
        <dbReference type="EMBL" id="TYA57328.1"/>
    </source>
</evidence>
<evidence type="ECO:0000256" key="1">
    <source>
        <dbReference type="SAM" id="Phobius"/>
    </source>
</evidence>
<evidence type="ECO:0000313" key="3">
    <source>
        <dbReference type="Proteomes" id="UP000324550"/>
    </source>
</evidence>
<name>A0A5D0GEC3_9FLAO</name>
<protein>
    <submittedName>
        <fullName evidence="2">Uncharacterized protein</fullName>
    </submittedName>
</protein>
<comment type="caution">
    <text evidence="2">The sequence shown here is derived from an EMBL/GenBank/DDBJ whole genome shotgun (WGS) entry which is preliminary data.</text>
</comment>
<keyword evidence="1" id="KW-0812">Transmembrane</keyword>
<feature type="transmembrane region" description="Helical" evidence="1">
    <location>
        <begin position="7"/>
        <end position="28"/>
    </location>
</feature>
<gene>
    <name evidence="2" type="ORF">FVF61_05335</name>
</gene>
<feature type="transmembrane region" description="Helical" evidence="1">
    <location>
        <begin position="112"/>
        <end position="134"/>
    </location>
</feature>
<feature type="transmembrane region" description="Helical" evidence="1">
    <location>
        <begin position="88"/>
        <end position="106"/>
    </location>
</feature>
<dbReference type="RefSeq" id="WP_148454119.1">
    <property type="nucleotide sequence ID" value="NZ_VSFC01000023.1"/>
</dbReference>
<proteinExistence type="predicted"/>
<reference evidence="2 3" key="1">
    <citation type="submission" date="2019-08" db="EMBL/GenBank/DDBJ databases">
        <title>Formosa sediminis sp. nov., isolated from marine sediment.</title>
        <authorList>
            <person name="Cao W.R."/>
        </authorList>
    </citation>
    <scope>NUCLEOTIDE SEQUENCE [LARGE SCALE GENOMIC DNA]</scope>
    <source>
        <strain evidence="2 3">1494</strain>
    </source>
</reference>
<dbReference type="AlphaFoldDB" id="A0A5D0GEC3"/>
<organism evidence="2 3">
    <name type="scientific">Formosa maritima</name>
    <dbReference type="NCBI Taxonomy" id="2592046"/>
    <lineage>
        <taxon>Bacteria</taxon>
        <taxon>Pseudomonadati</taxon>
        <taxon>Bacteroidota</taxon>
        <taxon>Flavobacteriia</taxon>
        <taxon>Flavobacteriales</taxon>
        <taxon>Flavobacteriaceae</taxon>
        <taxon>Formosa</taxon>
    </lineage>
</organism>
<feature type="transmembrane region" description="Helical" evidence="1">
    <location>
        <begin position="59"/>
        <end position="81"/>
    </location>
</feature>
<sequence>MNSTVKNILAIVAGLVAGSIVNMALITISGSVIPLPEGVDNTTTEGLKESMHLFQPRHFIFPFLAHAMGTFVGALIAAKIAATSKMTFAMAIGVLFLIGGIASVIMLPAPTWFSILDIVGAYIPMAYIGGKLAIMYK</sequence>
<keyword evidence="1" id="KW-1133">Transmembrane helix</keyword>
<dbReference type="Proteomes" id="UP000324550">
    <property type="component" value="Unassembled WGS sequence"/>
</dbReference>
<accession>A0A5D0GEC3</accession>
<keyword evidence="3" id="KW-1185">Reference proteome</keyword>
<keyword evidence="1" id="KW-0472">Membrane</keyword>
<dbReference type="OrthoDB" id="6025129at2"/>